<accession>A0A9L0SP64</accession>
<feature type="signal peptide" evidence="1">
    <location>
        <begin position="1"/>
        <end position="32"/>
    </location>
</feature>
<reference evidence="2 3" key="1">
    <citation type="journal article" date="2009" name="Science">
        <title>Genome sequence, comparative analysis, and population genetics of the domestic horse.</title>
        <authorList>
            <consortium name="Broad Institute Genome Sequencing Platform"/>
            <consortium name="Broad Institute Whole Genome Assembly Team"/>
            <person name="Wade C.M."/>
            <person name="Giulotto E."/>
            <person name="Sigurdsson S."/>
            <person name="Zoli M."/>
            <person name="Gnerre S."/>
            <person name="Imsland F."/>
            <person name="Lear T.L."/>
            <person name="Adelson D.L."/>
            <person name="Bailey E."/>
            <person name="Bellone R.R."/>
            <person name="Bloecker H."/>
            <person name="Distl O."/>
            <person name="Edgar R.C."/>
            <person name="Garber M."/>
            <person name="Leeb T."/>
            <person name="Mauceli E."/>
            <person name="MacLeod J.N."/>
            <person name="Penedo M.C.T."/>
            <person name="Raison J.M."/>
            <person name="Sharpe T."/>
            <person name="Vogel J."/>
            <person name="Andersson L."/>
            <person name="Antczak D.F."/>
            <person name="Biagi T."/>
            <person name="Binns M.M."/>
            <person name="Chowdhary B.P."/>
            <person name="Coleman S.J."/>
            <person name="Della Valle G."/>
            <person name="Fryc S."/>
            <person name="Guerin G."/>
            <person name="Hasegawa T."/>
            <person name="Hill E.W."/>
            <person name="Jurka J."/>
            <person name="Kiialainen A."/>
            <person name="Lindgren G."/>
            <person name="Liu J."/>
            <person name="Magnani E."/>
            <person name="Mickelson J.R."/>
            <person name="Murray J."/>
            <person name="Nergadze S.G."/>
            <person name="Onofrio R."/>
            <person name="Pedroni S."/>
            <person name="Piras M.F."/>
            <person name="Raudsepp T."/>
            <person name="Rocchi M."/>
            <person name="Roeed K.H."/>
            <person name="Ryder O.A."/>
            <person name="Searle S."/>
            <person name="Skow L."/>
            <person name="Swinburne J.E."/>
            <person name="Syvaenen A.C."/>
            <person name="Tozaki T."/>
            <person name="Valberg S.J."/>
            <person name="Vaudin M."/>
            <person name="White J.R."/>
            <person name="Zody M.C."/>
            <person name="Lander E.S."/>
            <person name="Lindblad-Toh K."/>
        </authorList>
    </citation>
    <scope>NUCLEOTIDE SEQUENCE [LARGE SCALE GENOMIC DNA]</scope>
    <source>
        <strain evidence="2 3">Thoroughbred</strain>
    </source>
</reference>
<dbReference type="AlphaFoldDB" id="A0A9L0SP64"/>
<reference evidence="2" key="2">
    <citation type="submission" date="2025-08" db="UniProtKB">
        <authorList>
            <consortium name="Ensembl"/>
        </authorList>
    </citation>
    <scope>IDENTIFICATION</scope>
    <source>
        <strain evidence="2">Thoroughbred</strain>
    </source>
</reference>
<dbReference type="Gene3D" id="2.60.120.200">
    <property type="match status" value="1"/>
</dbReference>
<organism evidence="2 3">
    <name type="scientific">Equus caballus</name>
    <name type="common">Horse</name>
    <dbReference type="NCBI Taxonomy" id="9796"/>
    <lineage>
        <taxon>Eukaryota</taxon>
        <taxon>Metazoa</taxon>
        <taxon>Chordata</taxon>
        <taxon>Craniata</taxon>
        <taxon>Vertebrata</taxon>
        <taxon>Euteleostomi</taxon>
        <taxon>Mammalia</taxon>
        <taxon>Eutheria</taxon>
        <taxon>Laurasiatheria</taxon>
        <taxon>Perissodactyla</taxon>
        <taxon>Equidae</taxon>
        <taxon>Equus</taxon>
    </lineage>
</organism>
<keyword evidence="3" id="KW-1185">Reference proteome</keyword>
<protein>
    <submittedName>
        <fullName evidence="2">Sex hormone binding globulin</fullName>
    </submittedName>
</protein>
<dbReference type="Proteomes" id="UP000002281">
    <property type="component" value="Chromosome 11"/>
</dbReference>
<feature type="chain" id="PRO_5040396795" evidence="1">
    <location>
        <begin position="33"/>
        <end position="382"/>
    </location>
</feature>
<reference evidence="2" key="3">
    <citation type="submission" date="2025-09" db="UniProtKB">
        <authorList>
            <consortium name="Ensembl"/>
        </authorList>
    </citation>
    <scope>IDENTIFICATION</scope>
    <source>
        <strain evidence="2">Thoroughbred</strain>
    </source>
</reference>
<gene>
    <name evidence="2" type="primary">SHBG</name>
</gene>
<dbReference type="GeneTree" id="ENSGT00940000154035"/>
<keyword evidence="1" id="KW-0732">Signal</keyword>
<proteinExistence type="predicted"/>
<dbReference type="Ensembl" id="ENSECAT00000113048.1">
    <property type="protein sequence ID" value="ENSECAP00000076655.1"/>
    <property type="gene ID" value="ENSECAG00000046051.1"/>
</dbReference>
<evidence type="ECO:0000313" key="3">
    <source>
        <dbReference type="Proteomes" id="UP000002281"/>
    </source>
</evidence>
<evidence type="ECO:0000256" key="1">
    <source>
        <dbReference type="SAM" id="SignalP"/>
    </source>
</evidence>
<dbReference type="SUPFAM" id="SSF49899">
    <property type="entry name" value="Concanavalin A-like lectins/glucanases"/>
    <property type="match status" value="2"/>
</dbReference>
<dbReference type="InterPro" id="IPR013320">
    <property type="entry name" value="ConA-like_dom_sf"/>
</dbReference>
<evidence type="ECO:0000313" key="2">
    <source>
        <dbReference type="Ensembl" id="ENSECAP00000076655.1"/>
    </source>
</evidence>
<sequence length="382" mass="41247">MESRGPLATLPQWLPLLLLLLLPLPHSPQGLALRYFFLPRSLLFSLSPCPSLSLNSTFPHPTFILKGHTPCTVLLLCPSRTSSSFESRTRDPEGMIIYGDTNPKDDWFGLGLRDGRQAPGASGSASLLLLQVDVKILGDSVLLGVGGEEVLCWTGLWASGQQTPAHHEDCAGGLLLPASNLQLPLVKHCWLGDHGGLSPPSAPTSLRTCAVDLEASGGSFLPPDIPKPHAETWAFSLDLGLQLAAGSSHFLALGSPENPSWLSFHLQDQKVVLSSRLGPGLDPPLVLGLPLQLKLAVSRVVLNQGPKKEILVLLPLGVSSLLNLWLQLQGCLFLGTFPGEDSSASFCLDSLWAPGQRLDMDRALSRSQDIRLREYLCPQRIW</sequence>
<name>A0A9L0SP64_HORSE</name>